<dbReference type="AlphaFoldDB" id="A0AA47NXI0"/>
<organism evidence="1 2">
    <name type="scientific">Merluccius polli</name>
    <name type="common">Benguela hake</name>
    <name type="synonym">Merluccius cadenati</name>
    <dbReference type="NCBI Taxonomy" id="89951"/>
    <lineage>
        <taxon>Eukaryota</taxon>
        <taxon>Metazoa</taxon>
        <taxon>Chordata</taxon>
        <taxon>Craniata</taxon>
        <taxon>Vertebrata</taxon>
        <taxon>Euteleostomi</taxon>
        <taxon>Actinopterygii</taxon>
        <taxon>Neopterygii</taxon>
        <taxon>Teleostei</taxon>
        <taxon>Neoteleostei</taxon>
        <taxon>Acanthomorphata</taxon>
        <taxon>Zeiogadaria</taxon>
        <taxon>Gadariae</taxon>
        <taxon>Gadiformes</taxon>
        <taxon>Gadoidei</taxon>
        <taxon>Merlucciidae</taxon>
        <taxon>Merluccius</taxon>
    </lineage>
</organism>
<dbReference type="Proteomes" id="UP001174136">
    <property type="component" value="Unassembled WGS sequence"/>
</dbReference>
<evidence type="ECO:0000313" key="1">
    <source>
        <dbReference type="EMBL" id="KAK0142461.1"/>
    </source>
</evidence>
<evidence type="ECO:0000313" key="2">
    <source>
        <dbReference type="Proteomes" id="UP001174136"/>
    </source>
</evidence>
<name>A0AA47NXI0_MERPO</name>
<gene>
    <name evidence="1" type="ORF">N1851_019613</name>
</gene>
<protein>
    <submittedName>
        <fullName evidence="1">Uncharacterized protein</fullName>
    </submittedName>
</protein>
<keyword evidence="2" id="KW-1185">Reference proteome</keyword>
<accession>A0AA47NXI0</accession>
<reference evidence="1" key="1">
    <citation type="journal article" date="2023" name="Front. Mar. Sci.">
        <title>A new Merluccius polli reference genome to investigate the effects of global change in West African waters.</title>
        <authorList>
            <person name="Mateo J.L."/>
            <person name="Blanco-Fernandez C."/>
            <person name="Garcia-Vazquez E."/>
            <person name="Machado-Schiaffino G."/>
        </authorList>
    </citation>
    <scope>NUCLEOTIDE SEQUENCE</scope>
    <source>
        <strain evidence="1">C29</strain>
        <tissue evidence="1">Fin</tissue>
    </source>
</reference>
<sequence length="168" mass="18836">MRFLEPLIKDLKLIEDNGIHIDALKSSVGVKIFCVCADNLGAHGLAGFQKSFIVDKFCRFCLISRGEIGTPRPREFLLRTVDQHDKFVDEIKQNPTLNSVNGVKHLISKGYFTLAKLNHIIRSFPYKHSDKVNKPKVVRKAAIKKGSIGGNGHENWTLLRMLPLMVGG</sequence>
<comment type="caution">
    <text evidence="1">The sequence shown here is derived from an EMBL/GenBank/DDBJ whole genome shotgun (WGS) entry which is preliminary data.</text>
</comment>
<dbReference type="EMBL" id="JAOPHQ010003628">
    <property type="protein sequence ID" value="KAK0142461.1"/>
    <property type="molecule type" value="Genomic_DNA"/>
</dbReference>
<proteinExistence type="predicted"/>